<evidence type="ECO:0008006" key="3">
    <source>
        <dbReference type="Google" id="ProtNLM"/>
    </source>
</evidence>
<protein>
    <recommendedName>
        <fullName evidence="3">CPW-WPC domain-containing protein</fullName>
    </recommendedName>
</protein>
<evidence type="ECO:0000313" key="2">
    <source>
        <dbReference type="EMBL" id="QHT20778.1"/>
    </source>
</evidence>
<keyword evidence="1" id="KW-1133">Transmembrane helix</keyword>
<accession>A0A6C0DWC9</accession>
<proteinExistence type="predicted"/>
<keyword evidence="1" id="KW-0812">Transmembrane</keyword>
<reference evidence="2" key="1">
    <citation type="journal article" date="2020" name="Nature">
        <title>Giant virus diversity and host interactions through global metagenomics.</title>
        <authorList>
            <person name="Schulz F."/>
            <person name="Roux S."/>
            <person name="Paez-Espino D."/>
            <person name="Jungbluth S."/>
            <person name="Walsh D.A."/>
            <person name="Denef V.J."/>
            <person name="McMahon K.D."/>
            <person name="Konstantinidis K.T."/>
            <person name="Eloe-Fadrosh E.A."/>
            <person name="Kyrpides N.C."/>
            <person name="Woyke T."/>
        </authorList>
    </citation>
    <scope>NUCLEOTIDE SEQUENCE</scope>
    <source>
        <strain evidence="2">GVMAG-M-3300023174-75</strain>
    </source>
</reference>
<sequence>MLTTFNKSVLFVSTILLIAGLIMVGNIIMINKANEVYPPVVSDCPDYWDVDYDNQANKICKNNSYINDGYSKASCRSYPHALFSANGSSSADIMCEKSKWAKDCNIHWDGITNNPEACVNTSI</sequence>
<feature type="transmembrane region" description="Helical" evidence="1">
    <location>
        <begin position="9"/>
        <end position="30"/>
    </location>
</feature>
<dbReference type="AlphaFoldDB" id="A0A6C0DWC9"/>
<dbReference type="EMBL" id="MN739683">
    <property type="protein sequence ID" value="QHT20778.1"/>
    <property type="molecule type" value="Genomic_DNA"/>
</dbReference>
<keyword evidence="1" id="KW-0472">Membrane</keyword>
<organism evidence="2">
    <name type="scientific">viral metagenome</name>
    <dbReference type="NCBI Taxonomy" id="1070528"/>
    <lineage>
        <taxon>unclassified sequences</taxon>
        <taxon>metagenomes</taxon>
        <taxon>organismal metagenomes</taxon>
    </lineage>
</organism>
<name>A0A6C0DWC9_9ZZZZ</name>
<evidence type="ECO:0000256" key="1">
    <source>
        <dbReference type="SAM" id="Phobius"/>
    </source>
</evidence>